<dbReference type="PIRSF" id="PIRSF037227">
    <property type="entry name" value="Aminobenzoyl-glu_utiliz_pB"/>
    <property type="match status" value="1"/>
</dbReference>
<dbReference type="Gene3D" id="3.40.630.10">
    <property type="entry name" value="Zn peptidases"/>
    <property type="match status" value="1"/>
</dbReference>
<dbReference type="InterPro" id="IPR011650">
    <property type="entry name" value="Peptidase_M20_dimer"/>
</dbReference>
<gene>
    <name evidence="2" type="ORF">H8S17_06810</name>
</gene>
<proteinExistence type="predicted"/>
<dbReference type="GO" id="GO:0046657">
    <property type="term" value="P:folic acid catabolic process"/>
    <property type="evidence" value="ECO:0007669"/>
    <property type="project" value="TreeGrafter"/>
</dbReference>
<reference evidence="2" key="1">
    <citation type="submission" date="2020-08" db="EMBL/GenBank/DDBJ databases">
        <title>Genome public.</title>
        <authorList>
            <person name="Liu C."/>
            <person name="Sun Q."/>
        </authorList>
    </citation>
    <scope>NUCLEOTIDE SEQUENCE</scope>
    <source>
        <strain evidence="2">BX1005</strain>
    </source>
</reference>
<dbReference type="InterPro" id="IPR017145">
    <property type="entry name" value="Aminobenzoyl-glu_utiliz_pB"/>
</dbReference>
<dbReference type="InterPro" id="IPR036264">
    <property type="entry name" value="Bact_exopeptidase_dim_dom"/>
</dbReference>
<dbReference type="NCBIfam" id="TIGR01891">
    <property type="entry name" value="amidohydrolases"/>
    <property type="match status" value="1"/>
</dbReference>
<dbReference type="RefSeq" id="WP_186866712.1">
    <property type="nucleotide sequence ID" value="NZ_JACOPH010000004.1"/>
</dbReference>
<feature type="domain" description="Peptidase M20 dimerisation" evidence="1">
    <location>
        <begin position="195"/>
        <end position="288"/>
    </location>
</feature>
<protein>
    <submittedName>
        <fullName evidence="2">Amidohydrolase</fullName>
    </submittedName>
</protein>
<comment type="caution">
    <text evidence="2">The sequence shown here is derived from an EMBL/GenBank/DDBJ whole genome shotgun (WGS) entry which is preliminary data.</text>
</comment>
<dbReference type="AlphaFoldDB" id="A0A923LPE5"/>
<dbReference type="InterPro" id="IPR017439">
    <property type="entry name" value="Amidohydrolase"/>
</dbReference>
<evidence type="ECO:0000259" key="1">
    <source>
        <dbReference type="Pfam" id="PF07687"/>
    </source>
</evidence>
<dbReference type="SUPFAM" id="SSF53187">
    <property type="entry name" value="Zn-dependent exopeptidases"/>
    <property type="match status" value="1"/>
</dbReference>
<dbReference type="Pfam" id="PF07687">
    <property type="entry name" value="M20_dimer"/>
    <property type="match status" value="1"/>
</dbReference>
<dbReference type="SUPFAM" id="SSF55031">
    <property type="entry name" value="Bacterial exopeptidase dimerisation domain"/>
    <property type="match status" value="1"/>
</dbReference>
<dbReference type="EMBL" id="JACOPH010000004">
    <property type="protein sequence ID" value="MBC5713925.1"/>
    <property type="molecule type" value="Genomic_DNA"/>
</dbReference>
<dbReference type="GO" id="GO:0016805">
    <property type="term" value="F:dipeptidase activity"/>
    <property type="evidence" value="ECO:0007669"/>
    <property type="project" value="TreeGrafter"/>
</dbReference>
<sequence length="476" mass="52623">MKEISEYKEAVVEWIDANKAEFEKISHHLFAHPELGLEEYESAKQLTDVLEKYGFTVDKGVSGMPTAFVASYGSGKPVIGFNAEYDCLPGLSQKAGSPKKEPVIEGAPGQGCGHCILGTAEVLGAIALSQIMRNEGITGTIKIFGSPAEEICVGKPFMAKDGFYDGVDCFLDWHPFYYNKAHYDTCGAYFSIKYHWKGRQAHGNAPWNGRSSLDAALLAGQGIEMLREHYEPAAADRGNTINYTFSHVGPEIANVVPADTTMWVVGRFTTSELMKDVIERVDRCVEAGAMATETTFEKEILCETHEKIPNKVLSKMIYDNFAELGAPDFTPEEQELAKEMQKNDGVEVKGLDTELMEFGTSGTVLCDTSEFSWCAPYATFWMTAAPEGGWHNWKVASCVGSSIGDKTLIQAGKLMAFNGLTAMMTPSILEEAAKEWKERMNGRVYECLIPDDVSPCHGINTKTMEKYRKLYPEIEE</sequence>
<evidence type="ECO:0000313" key="2">
    <source>
        <dbReference type="EMBL" id="MBC5713925.1"/>
    </source>
</evidence>
<dbReference type="GO" id="GO:0005737">
    <property type="term" value="C:cytoplasm"/>
    <property type="evidence" value="ECO:0007669"/>
    <property type="project" value="TreeGrafter"/>
</dbReference>
<dbReference type="Proteomes" id="UP000606720">
    <property type="component" value="Unassembled WGS sequence"/>
</dbReference>
<evidence type="ECO:0000313" key="3">
    <source>
        <dbReference type="Proteomes" id="UP000606720"/>
    </source>
</evidence>
<dbReference type="PANTHER" id="PTHR30575:SF0">
    <property type="entry name" value="XAA-ARG DIPEPTIDASE"/>
    <property type="match status" value="1"/>
</dbReference>
<dbReference type="PANTHER" id="PTHR30575">
    <property type="entry name" value="PEPTIDASE M20"/>
    <property type="match status" value="1"/>
</dbReference>
<dbReference type="InterPro" id="IPR052030">
    <property type="entry name" value="Peptidase_M20/M20A_hydrolases"/>
</dbReference>
<keyword evidence="3" id="KW-1185">Reference proteome</keyword>
<dbReference type="Gene3D" id="3.30.70.360">
    <property type="match status" value="1"/>
</dbReference>
<dbReference type="GO" id="GO:0071713">
    <property type="term" value="F:para-aminobenzoyl-glutamate hydrolase activity"/>
    <property type="evidence" value="ECO:0007669"/>
    <property type="project" value="TreeGrafter"/>
</dbReference>
<accession>A0A923LPE5</accession>
<organism evidence="2 3">
    <name type="scientific">Roseburia zhanii</name>
    <dbReference type="NCBI Taxonomy" id="2763064"/>
    <lineage>
        <taxon>Bacteria</taxon>
        <taxon>Bacillati</taxon>
        <taxon>Bacillota</taxon>
        <taxon>Clostridia</taxon>
        <taxon>Lachnospirales</taxon>
        <taxon>Lachnospiraceae</taxon>
        <taxon>Roseburia</taxon>
    </lineage>
</organism>
<name>A0A923LPE5_9FIRM</name>